<dbReference type="InterPro" id="IPR011037">
    <property type="entry name" value="Pyrv_Knase-like_insert_dom_sf"/>
</dbReference>
<evidence type="ECO:0000313" key="3">
    <source>
        <dbReference type="Proteomes" id="UP000516370"/>
    </source>
</evidence>
<dbReference type="GO" id="GO:0003824">
    <property type="term" value="F:catalytic activity"/>
    <property type="evidence" value="ECO:0007669"/>
    <property type="project" value="InterPro"/>
</dbReference>
<gene>
    <name evidence="2" type="ORF">IBG28_10355</name>
</gene>
<reference evidence="2 3" key="1">
    <citation type="submission" date="2020-09" db="EMBL/GenBank/DDBJ databases">
        <title>Complete genome sequence of an Arctic sea ice bacterium Marinomonas arctica BSI20414.</title>
        <authorList>
            <person name="Liao L."/>
            <person name="Chen B."/>
        </authorList>
    </citation>
    <scope>NUCLEOTIDE SEQUENCE [LARGE SCALE GENOMIC DNA]</scope>
    <source>
        <strain evidence="2 3">BSI20414</strain>
    </source>
</reference>
<evidence type="ECO:0000259" key="1">
    <source>
        <dbReference type="PROSITE" id="PS51340"/>
    </source>
</evidence>
<dbReference type="InterPro" id="IPR005302">
    <property type="entry name" value="MoCF_Sase_C"/>
</dbReference>
<dbReference type="GO" id="GO:0030170">
    <property type="term" value="F:pyridoxal phosphate binding"/>
    <property type="evidence" value="ECO:0007669"/>
    <property type="project" value="InterPro"/>
</dbReference>
<dbReference type="InterPro" id="IPR005303">
    <property type="entry name" value="MOCOS_middle"/>
</dbReference>
<dbReference type="Proteomes" id="UP000516370">
    <property type="component" value="Chromosome"/>
</dbReference>
<dbReference type="Pfam" id="PF03473">
    <property type="entry name" value="MOSC"/>
    <property type="match status" value="1"/>
</dbReference>
<dbReference type="SUPFAM" id="SSF50800">
    <property type="entry name" value="PK beta-barrel domain-like"/>
    <property type="match status" value="1"/>
</dbReference>
<dbReference type="AlphaFoldDB" id="A0A7H1JBT5"/>
<protein>
    <submittedName>
        <fullName evidence="2">MOSC domain-containing protein</fullName>
    </submittedName>
</protein>
<organism evidence="2 3">
    <name type="scientific">Marinomonas arctica</name>
    <dbReference type="NCBI Taxonomy" id="383750"/>
    <lineage>
        <taxon>Bacteria</taxon>
        <taxon>Pseudomonadati</taxon>
        <taxon>Pseudomonadota</taxon>
        <taxon>Gammaproteobacteria</taxon>
        <taxon>Oceanospirillales</taxon>
        <taxon>Oceanospirillaceae</taxon>
        <taxon>Marinomonas</taxon>
    </lineage>
</organism>
<dbReference type="SUPFAM" id="SSF141673">
    <property type="entry name" value="MOSC N-terminal domain-like"/>
    <property type="match status" value="1"/>
</dbReference>
<sequence length="301" mass="34249">MFVFLSNNLSNTNLTSYYERIVFLYSLSELAIYPVKSIQGIALQSSRVDDAGLCGDRRYTLVTPNGELVTGRTHPQLTLITAKALEDHCWQLSHPSTQTSLILDLTKYAQEYSEIVVWENTVNAQRTSDEADAWFSKIAGESVHLMHFGEHSQRFTKRRPDVPMGFADGYPFLLTTEASLSELNRTCAQHIQMAQFRPNIVIRGNSAFEEDRWKRIRIGDVEFENIKPCVRCIFTTLNPQTAERIPKGEPLKTLGKFRLLDGKGITFGANLIALNTGIIHIGDEVEILEYQEAEKYQDRRK</sequence>
<accession>A0A7H1JBT5</accession>
<keyword evidence="3" id="KW-1185">Reference proteome</keyword>
<dbReference type="Pfam" id="PF03476">
    <property type="entry name" value="MOSC_N"/>
    <property type="match status" value="1"/>
</dbReference>
<dbReference type="OrthoDB" id="581532at2"/>
<dbReference type="GO" id="GO:0030151">
    <property type="term" value="F:molybdenum ion binding"/>
    <property type="evidence" value="ECO:0007669"/>
    <property type="project" value="InterPro"/>
</dbReference>
<proteinExistence type="predicted"/>
<dbReference type="PROSITE" id="PS51340">
    <property type="entry name" value="MOSC"/>
    <property type="match status" value="1"/>
</dbReference>
<dbReference type="PANTHER" id="PTHR14237">
    <property type="entry name" value="MOLYBDOPTERIN COFACTOR SULFURASE MOSC"/>
    <property type="match status" value="1"/>
</dbReference>
<dbReference type="KEGG" id="mard:IBG28_10355"/>
<name>A0A7H1JBT5_9GAMM</name>
<dbReference type="PANTHER" id="PTHR14237:SF19">
    <property type="entry name" value="MITOCHONDRIAL AMIDOXIME REDUCING COMPONENT 1"/>
    <property type="match status" value="1"/>
</dbReference>
<dbReference type="EMBL" id="CP061081">
    <property type="protein sequence ID" value="QNT07951.1"/>
    <property type="molecule type" value="Genomic_DNA"/>
</dbReference>
<evidence type="ECO:0000313" key="2">
    <source>
        <dbReference type="EMBL" id="QNT07951.1"/>
    </source>
</evidence>
<feature type="domain" description="MOSC" evidence="1">
    <location>
        <begin position="140"/>
        <end position="288"/>
    </location>
</feature>